<dbReference type="SUPFAM" id="SSF50249">
    <property type="entry name" value="Nucleic acid-binding proteins"/>
    <property type="match status" value="1"/>
</dbReference>
<feature type="binding site" evidence="7">
    <location>
        <position position="437"/>
    </location>
    <ligand>
        <name>Zn(2+)</name>
        <dbReference type="ChEBI" id="CHEBI:29105"/>
    </ligand>
</feature>
<dbReference type="SUPFAM" id="SSF47781">
    <property type="entry name" value="RuvA domain 2-like"/>
    <property type="match status" value="1"/>
</dbReference>
<evidence type="ECO:0000256" key="3">
    <source>
        <dbReference type="ARBA" id="ARBA00022763"/>
    </source>
</evidence>
<dbReference type="Gene3D" id="1.10.287.610">
    <property type="entry name" value="Helix hairpin bin"/>
    <property type="match status" value="1"/>
</dbReference>
<dbReference type="HOGENOM" id="CLU_007764_2_0_6"/>
<dbReference type="NCBIfam" id="NF005932">
    <property type="entry name" value="PRK07956.1"/>
    <property type="match status" value="1"/>
</dbReference>
<dbReference type="CDD" id="cd00114">
    <property type="entry name" value="LIGANc"/>
    <property type="match status" value="1"/>
</dbReference>
<feature type="active site" description="N6-AMP-lysine intermediate" evidence="7">
    <location>
        <position position="116"/>
    </location>
</feature>
<comment type="similarity">
    <text evidence="7">Belongs to the NAD-dependent DNA ligase family. LigA subfamily.</text>
</comment>
<dbReference type="SUPFAM" id="SSF56091">
    <property type="entry name" value="DNA ligase/mRNA capping enzyme, catalytic domain"/>
    <property type="match status" value="1"/>
</dbReference>
<evidence type="ECO:0000313" key="9">
    <source>
        <dbReference type="EMBL" id="ADD79813.1"/>
    </source>
</evidence>
<dbReference type="PROSITE" id="PS01055">
    <property type="entry name" value="DNA_LIGASE_N1"/>
    <property type="match status" value="1"/>
</dbReference>
<accession>D4G8Y5</accession>
<dbReference type="OrthoDB" id="9759736at2"/>
<dbReference type="GO" id="GO:0003911">
    <property type="term" value="F:DNA ligase (NAD+) activity"/>
    <property type="evidence" value="ECO:0007669"/>
    <property type="project" value="UniProtKB-UniRule"/>
</dbReference>
<feature type="binding site" evidence="7">
    <location>
        <begin position="81"/>
        <end position="82"/>
    </location>
    <ligand>
        <name>NAD(+)</name>
        <dbReference type="ChEBI" id="CHEBI:57540"/>
    </ligand>
</feature>
<dbReference type="GO" id="GO:0006281">
    <property type="term" value="P:DNA repair"/>
    <property type="evidence" value="ECO:0007669"/>
    <property type="project" value="UniProtKB-KW"/>
</dbReference>
<keyword evidence="7" id="KW-0862">Zinc</keyword>
<dbReference type="InterPro" id="IPR010994">
    <property type="entry name" value="RuvA_2-like"/>
</dbReference>
<feature type="binding site" evidence="7">
    <location>
        <position position="320"/>
    </location>
    <ligand>
        <name>NAD(+)</name>
        <dbReference type="ChEBI" id="CHEBI:57540"/>
    </ligand>
</feature>
<keyword evidence="7" id="KW-0460">Magnesium</keyword>
<dbReference type="Pfam" id="PF01653">
    <property type="entry name" value="DNA_ligase_aden"/>
    <property type="match status" value="1"/>
</dbReference>
<evidence type="ECO:0000259" key="8">
    <source>
        <dbReference type="SMART" id="SM00532"/>
    </source>
</evidence>
<dbReference type="KEGG" id="rip:RIEPE_0561"/>
<dbReference type="STRING" id="515618.RIEPE_0561"/>
<feature type="binding site" evidence="7">
    <location>
        <position position="417"/>
    </location>
    <ligand>
        <name>Zn(2+)</name>
        <dbReference type="ChEBI" id="CHEBI:29105"/>
    </ligand>
</feature>
<dbReference type="Gene3D" id="1.10.150.20">
    <property type="entry name" value="5' to 3' exonuclease, C-terminal subdomain"/>
    <property type="match status" value="2"/>
</dbReference>
<evidence type="ECO:0000256" key="4">
    <source>
        <dbReference type="ARBA" id="ARBA00023027"/>
    </source>
</evidence>
<dbReference type="eggNOG" id="COG0272">
    <property type="taxonomic scope" value="Bacteria"/>
</dbReference>
<dbReference type="RefSeq" id="WP_013087795.1">
    <property type="nucleotide sequence ID" value="NC_014109.1"/>
</dbReference>
<keyword evidence="10" id="KW-1185">Reference proteome</keyword>
<dbReference type="Pfam" id="PF03120">
    <property type="entry name" value="OB_DNA_ligase"/>
    <property type="match status" value="1"/>
</dbReference>
<evidence type="ECO:0000256" key="2">
    <source>
        <dbReference type="ARBA" id="ARBA00022705"/>
    </source>
</evidence>
<dbReference type="Gene3D" id="3.30.470.30">
    <property type="entry name" value="DNA ligase/mRNA capping enzyme"/>
    <property type="match status" value="1"/>
</dbReference>
<comment type="cofactor">
    <cofactor evidence="7">
        <name>Mg(2+)</name>
        <dbReference type="ChEBI" id="CHEBI:18420"/>
    </cofactor>
    <cofactor evidence="7">
        <name>Mn(2+)</name>
        <dbReference type="ChEBI" id="CHEBI:29035"/>
    </cofactor>
</comment>
<feature type="binding site" evidence="7">
    <location>
        <position position="176"/>
    </location>
    <ligand>
        <name>NAD(+)</name>
        <dbReference type="ChEBI" id="CHEBI:57540"/>
    </ligand>
</feature>
<evidence type="ECO:0000256" key="5">
    <source>
        <dbReference type="ARBA" id="ARBA00023204"/>
    </source>
</evidence>
<gene>
    <name evidence="7 9" type="primary">ligA</name>
    <name evidence="9" type="ordered locus">RIEPE_0561</name>
</gene>
<evidence type="ECO:0000256" key="6">
    <source>
        <dbReference type="ARBA" id="ARBA00034005"/>
    </source>
</evidence>
<dbReference type="InterPro" id="IPR004150">
    <property type="entry name" value="NAD_DNA_ligase_OB"/>
</dbReference>
<dbReference type="NCBIfam" id="TIGR00575">
    <property type="entry name" value="dnlj"/>
    <property type="match status" value="1"/>
</dbReference>
<evidence type="ECO:0000256" key="1">
    <source>
        <dbReference type="ARBA" id="ARBA00022598"/>
    </source>
</evidence>
<protein>
    <recommendedName>
        <fullName evidence="7">DNA ligase</fullName>
        <ecNumber evidence="7">6.5.1.2</ecNumber>
    </recommendedName>
    <alternativeName>
        <fullName evidence="7">Polydeoxyribonucleotide synthase [NAD(+)]</fullName>
    </alternativeName>
</protein>
<dbReference type="Proteomes" id="UP000001700">
    <property type="component" value="Chromosome"/>
</dbReference>
<feature type="binding site" evidence="7">
    <location>
        <position position="296"/>
    </location>
    <ligand>
        <name>NAD(+)</name>
        <dbReference type="ChEBI" id="CHEBI:57540"/>
    </ligand>
</feature>
<comment type="catalytic activity">
    <reaction evidence="6 7">
        <text>NAD(+) + (deoxyribonucleotide)n-3'-hydroxyl + 5'-phospho-(deoxyribonucleotide)m = (deoxyribonucleotide)n+m + AMP + beta-nicotinamide D-nucleotide.</text>
        <dbReference type="EC" id="6.5.1.2"/>
    </reaction>
</comment>
<organism evidence="9 10">
    <name type="scientific">Riesia pediculicola (strain USDA)</name>
    <dbReference type="NCBI Taxonomy" id="515618"/>
    <lineage>
        <taxon>Bacteria</taxon>
        <taxon>Pseudomonadati</taxon>
        <taxon>Pseudomonadota</taxon>
        <taxon>Gammaproteobacteria</taxon>
        <taxon>Enterobacterales</taxon>
        <taxon>Enterobacteriaceae</taxon>
        <taxon>Candidatus Riesia</taxon>
    </lineage>
</organism>
<evidence type="ECO:0000256" key="7">
    <source>
        <dbReference type="HAMAP-Rule" id="MF_01588"/>
    </source>
</evidence>
<dbReference type="InterPro" id="IPR013840">
    <property type="entry name" value="DNAligase_N"/>
</dbReference>
<keyword evidence="7" id="KW-0479">Metal-binding</keyword>
<dbReference type="Gene3D" id="2.40.50.140">
    <property type="entry name" value="Nucleic acid-binding proteins"/>
    <property type="match status" value="1"/>
</dbReference>
<dbReference type="EMBL" id="CP001085">
    <property type="protein sequence ID" value="ADD79813.1"/>
    <property type="molecule type" value="Genomic_DNA"/>
</dbReference>
<feature type="binding site" evidence="7">
    <location>
        <position position="137"/>
    </location>
    <ligand>
        <name>NAD(+)</name>
        <dbReference type="ChEBI" id="CHEBI:57540"/>
    </ligand>
</feature>
<feature type="binding site" evidence="7">
    <location>
        <position position="114"/>
    </location>
    <ligand>
        <name>NAD(+)</name>
        <dbReference type="ChEBI" id="CHEBI:57540"/>
    </ligand>
</feature>
<keyword evidence="4 7" id="KW-0520">NAD</keyword>
<keyword evidence="5 7" id="KW-0234">DNA repair</keyword>
<comment type="function">
    <text evidence="7">DNA ligase that catalyzes the formation of phosphodiester linkages between 5'-phosphoryl and 3'-hydroxyl groups in double-stranded DNA using NAD as a coenzyme and as the energy source for the reaction. It is essential for DNA replication and repair of damaged DNA.</text>
</comment>
<dbReference type="AlphaFoldDB" id="D4G8Y5"/>
<feature type="domain" description="NAD-dependent DNA ligase N-terminal" evidence="8">
    <location>
        <begin position="5"/>
        <end position="453"/>
    </location>
</feature>
<dbReference type="SMART" id="SM00532">
    <property type="entry name" value="LIGANc"/>
    <property type="match status" value="1"/>
</dbReference>
<dbReference type="InterPro" id="IPR013839">
    <property type="entry name" value="DNAligase_adenylation"/>
</dbReference>
<dbReference type="InterPro" id="IPR012340">
    <property type="entry name" value="NA-bd_OB-fold"/>
</dbReference>
<evidence type="ECO:0000313" key="10">
    <source>
        <dbReference type="Proteomes" id="UP000001700"/>
    </source>
</evidence>
<dbReference type="PIRSF" id="PIRSF001604">
    <property type="entry name" value="LigA"/>
    <property type="match status" value="1"/>
</dbReference>
<dbReference type="InterPro" id="IPR018239">
    <property type="entry name" value="DNA_ligase_AS"/>
</dbReference>
<feature type="binding site" evidence="7">
    <location>
        <position position="414"/>
    </location>
    <ligand>
        <name>Zn(2+)</name>
        <dbReference type="ChEBI" id="CHEBI:29105"/>
    </ligand>
</feature>
<dbReference type="InterPro" id="IPR001679">
    <property type="entry name" value="DNA_ligase"/>
</dbReference>
<keyword evidence="1 7" id="KW-0436">Ligase</keyword>
<reference evidence="9" key="1">
    <citation type="submission" date="2008-05" db="EMBL/GenBank/DDBJ databases">
        <title>Genome sequence of Riesia pediculicola USDA.</title>
        <authorList>
            <person name="Kirkness E.F."/>
        </authorList>
    </citation>
    <scope>NUCLEOTIDE SEQUENCE [LARGE SCALE GENOMIC DNA]</scope>
    <source>
        <strain evidence="9">USDA</strain>
    </source>
</reference>
<dbReference type="GO" id="GO:0046872">
    <property type="term" value="F:metal ion binding"/>
    <property type="evidence" value="ECO:0007669"/>
    <property type="project" value="UniProtKB-KW"/>
</dbReference>
<keyword evidence="7" id="KW-0464">Manganese</keyword>
<name>D4G8Y5_RIEPU</name>
<keyword evidence="3 7" id="KW-0227">DNA damage</keyword>
<dbReference type="HAMAP" id="MF_01588">
    <property type="entry name" value="DNA_ligase_A"/>
    <property type="match status" value="1"/>
</dbReference>
<dbReference type="EC" id="6.5.1.2" evidence="7"/>
<keyword evidence="2 7" id="KW-0235">DNA replication</keyword>
<proteinExistence type="inferred from homology"/>
<sequence>MKKKNIHQYLSSLRKKIKKHQYLYHILGKSEIPDFEYDLMIRKLDRIEKEISEKSKKEEETILSDLRRRSKKIKHYSPMLSLNNVFNQHEYLKFYKNILKIINNQEERIYFCCELKIDGLAVNLVYKNGEFHSASTRGNGETGEDISSKIQYIRDIPLSIRNRKGYVPELIEIRGEIFMKFKKFQEFNSMLKKEKKKTFSNPRSAAIGLVKKVSQKEIIRESLNFFSYGCGLIKLNNTFESPKNQFECLKMLKTWNVPIVENTKMYSCSKKILEYYKNIYNMRDQLDYGIDGIVIKVNSFIYQKIIGHTSYAPKWSVAFKFPAKKKITTLLDVIFQVGRTGVITPIAKIDTISFNGIQINRVSLHNTNFIKDLGIMIGDKVIVSIAGDIIPKITGKIFDSTSNHINEIVFPKYCPSCFSITQIEKKGKIRCTGGLSCLSQRESLINHFVSKKAINIIGIGKMTVKKMVQKNLISDPSDLYSLKFNDLLSLNGITQATSKKILNSIEKSKNITLERFLYSLGIPGVGYVLSKKIASNSESYQFFLRISSGEKYLPCKIPFKGIGKNITENIISFFKKDHNRRMFSKLRKIFNIK</sequence>
<comment type="caution">
    <text evidence="7">Lacks conserved residue(s) required for the propagation of feature annotation.</text>
</comment>
<feature type="binding site" evidence="7">
    <location>
        <begin position="34"/>
        <end position="38"/>
    </location>
    <ligand>
        <name>NAD(+)</name>
        <dbReference type="ChEBI" id="CHEBI:57540"/>
    </ligand>
</feature>
<dbReference type="GO" id="GO:0006260">
    <property type="term" value="P:DNA replication"/>
    <property type="evidence" value="ECO:0007669"/>
    <property type="project" value="UniProtKB-KW"/>
</dbReference>